<feature type="domain" description="GST N-terminal" evidence="1">
    <location>
        <begin position="1"/>
        <end position="77"/>
    </location>
</feature>
<organism evidence="3 4">
    <name type="scientific">Saccoglossus kowalevskii</name>
    <name type="common">Acorn worm</name>
    <dbReference type="NCBI Taxonomy" id="10224"/>
    <lineage>
        <taxon>Eukaryota</taxon>
        <taxon>Metazoa</taxon>
        <taxon>Hemichordata</taxon>
        <taxon>Enteropneusta</taxon>
        <taxon>Harrimaniidae</taxon>
        <taxon>Saccoglossus</taxon>
    </lineage>
</organism>
<name>A0ABM0M9B9_SACKO</name>
<dbReference type="PROSITE" id="PS50404">
    <property type="entry name" value="GST_NTER"/>
    <property type="match status" value="1"/>
</dbReference>
<evidence type="ECO:0000259" key="2">
    <source>
        <dbReference type="PROSITE" id="PS50405"/>
    </source>
</evidence>
<dbReference type="Pfam" id="PF14497">
    <property type="entry name" value="GST_C_3"/>
    <property type="match status" value="1"/>
</dbReference>
<dbReference type="RefSeq" id="XP_006816610.1">
    <property type="nucleotide sequence ID" value="XM_006816547.1"/>
</dbReference>
<dbReference type="InterPro" id="IPR010987">
    <property type="entry name" value="Glutathione-S-Trfase_C-like"/>
</dbReference>
<proteinExistence type="predicted"/>
<dbReference type="Gene3D" id="3.40.30.10">
    <property type="entry name" value="Glutaredoxin"/>
    <property type="match status" value="1"/>
</dbReference>
<dbReference type="SFLD" id="SFLDS00019">
    <property type="entry name" value="Glutathione_Transferase_(cytos"/>
    <property type="match status" value="1"/>
</dbReference>
<feature type="domain" description="GST C-terminal" evidence="2">
    <location>
        <begin position="79"/>
        <end position="202"/>
    </location>
</feature>
<dbReference type="InterPro" id="IPR050213">
    <property type="entry name" value="GST_superfamily"/>
</dbReference>
<dbReference type="Gene3D" id="1.20.1050.10">
    <property type="match status" value="1"/>
</dbReference>
<evidence type="ECO:0000313" key="4">
    <source>
        <dbReference type="RefSeq" id="XP_006816610.1"/>
    </source>
</evidence>
<dbReference type="SUPFAM" id="SSF47616">
    <property type="entry name" value="GST C-terminal domain-like"/>
    <property type="match status" value="1"/>
</dbReference>
<evidence type="ECO:0000259" key="1">
    <source>
        <dbReference type="PROSITE" id="PS50404"/>
    </source>
</evidence>
<dbReference type="InterPro" id="IPR036249">
    <property type="entry name" value="Thioredoxin-like_sf"/>
</dbReference>
<dbReference type="SUPFAM" id="SSF52833">
    <property type="entry name" value="Thioredoxin-like"/>
    <property type="match status" value="1"/>
</dbReference>
<dbReference type="InterPro" id="IPR004046">
    <property type="entry name" value="GST_C"/>
</dbReference>
<dbReference type="PANTHER" id="PTHR11571:SF230">
    <property type="entry name" value="GLUTATHIONE TRANSFERASE"/>
    <property type="match status" value="1"/>
</dbReference>
<accession>A0ABM0M9B9</accession>
<protein>
    <submittedName>
        <fullName evidence="4">Glutathione S-transferase-like</fullName>
    </submittedName>
</protein>
<sequence length="247" mass="28604">MTSSTYRSSNETITSKFNFCEEIFTETFLTEKEQFEKRKTEGDLLFMQVPLLEIDGLKLVQRDAIIRYIARKYGLYGNTLDEQTKVDVLYEGAKDFLFSFMSFGFYGDDEKVMENIKSKTLPRYLPIFERLLSESSSGYLVGDGLTYADLCLLEALLVTEEYFPELLSDYDKLKDFKVKISSLPRIKAFLEGPQRKRKNTPEYCGTVKEVYYKCSSTSFQLQELVTKRYFRNLSGLVVLPCTCTTTD</sequence>
<gene>
    <name evidence="4" type="primary">LOC102807357</name>
</gene>
<dbReference type="InterPro" id="IPR040079">
    <property type="entry name" value="Glutathione_S-Trfase"/>
</dbReference>
<dbReference type="PANTHER" id="PTHR11571">
    <property type="entry name" value="GLUTATHIONE S-TRANSFERASE"/>
    <property type="match status" value="1"/>
</dbReference>
<keyword evidence="3" id="KW-1185">Reference proteome</keyword>
<dbReference type="InterPro" id="IPR004045">
    <property type="entry name" value="Glutathione_S-Trfase_N"/>
</dbReference>
<dbReference type="Proteomes" id="UP000694865">
    <property type="component" value="Unplaced"/>
</dbReference>
<dbReference type="InterPro" id="IPR036282">
    <property type="entry name" value="Glutathione-S-Trfase_C_sf"/>
</dbReference>
<evidence type="ECO:0000313" key="3">
    <source>
        <dbReference type="Proteomes" id="UP000694865"/>
    </source>
</evidence>
<dbReference type="GeneID" id="102807357"/>
<dbReference type="PROSITE" id="PS50405">
    <property type="entry name" value="GST_CTER"/>
    <property type="match status" value="1"/>
</dbReference>
<reference evidence="4" key="1">
    <citation type="submission" date="2025-08" db="UniProtKB">
        <authorList>
            <consortium name="RefSeq"/>
        </authorList>
    </citation>
    <scope>IDENTIFICATION</scope>
    <source>
        <tissue evidence="4">Testes</tissue>
    </source>
</reference>